<feature type="compositionally biased region" description="Low complexity" evidence="11">
    <location>
        <begin position="1591"/>
        <end position="1604"/>
    </location>
</feature>
<keyword evidence="8" id="KW-0408">Iron</keyword>
<keyword evidence="7" id="KW-0560">Oxidoreductase</keyword>
<evidence type="ECO:0000256" key="2">
    <source>
        <dbReference type="ARBA" id="ARBA00007119"/>
    </source>
</evidence>
<dbReference type="Gene3D" id="1.20.58.480">
    <property type="match status" value="1"/>
</dbReference>
<evidence type="ECO:0000256" key="1">
    <source>
        <dbReference type="ARBA" id="ARBA00001974"/>
    </source>
</evidence>
<dbReference type="GO" id="GO:0020037">
    <property type="term" value="F:heme binding"/>
    <property type="evidence" value="ECO:0007669"/>
    <property type="project" value="InterPro"/>
</dbReference>
<proteinExistence type="inferred from homology"/>
<dbReference type="GO" id="GO:0010181">
    <property type="term" value="F:FMN binding"/>
    <property type="evidence" value="ECO:0007669"/>
    <property type="project" value="TreeGrafter"/>
</dbReference>
<dbReference type="PANTHER" id="PTHR19384">
    <property type="entry name" value="NITRIC OXIDE SYNTHASE-RELATED"/>
    <property type="match status" value="1"/>
</dbReference>
<evidence type="ECO:0000256" key="6">
    <source>
        <dbReference type="ARBA" id="ARBA00022827"/>
    </source>
</evidence>
<comment type="similarity">
    <text evidence="2">Belongs to the indoleamine 2,3-dioxygenase family.</text>
</comment>
<dbReference type="SUPFAM" id="SSF52343">
    <property type="entry name" value="Ferredoxin reductase-like, C-terminal NADP-linked domain"/>
    <property type="match status" value="1"/>
</dbReference>
<dbReference type="Proteomes" id="UP000054266">
    <property type="component" value="Unassembled WGS sequence"/>
</dbReference>
<evidence type="ECO:0000256" key="9">
    <source>
        <dbReference type="ARBA" id="ARBA00023797"/>
    </source>
</evidence>
<keyword evidence="14" id="KW-1185">Reference proteome</keyword>
<dbReference type="EMBL" id="KN846958">
    <property type="protein sequence ID" value="KIW68339.1"/>
    <property type="molecule type" value="Genomic_DNA"/>
</dbReference>
<dbReference type="PROSITE" id="PS00191">
    <property type="entry name" value="CYTOCHROME_B5_1"/>
    <property type="match status" value="1"/>
</dbReference>
<dbReference type="Pfam" id="PF01231">
    <property type="entry name" value="IDO"/>
    <property type="match status" value="1"/>
</dbReference>
<protein>
    <recommendedName>
        <fullName evidence="9">NADPH--hemoprotein reductase</fullName>
        <ecNumber evidence="9">1.6.2.4</ecNumber>
    </recommendedName>
</protein>
<dbReference type="EC" id="1.6.2.4" evidence="9"/>
<feature type="compositionally biased region" description="Polar residues" evidence="11">
    <location>
        <begin position="1545"/>
        <end position="1554"/>
    </location>
</feature>
<evidence type="ECO:0000256" key="8">
    <source>
        <dbReference type="ARBA" id="ARBA00023004"/>
    </source>
</evidence>
<dbReference type="Pfam" id="PF00173">
    <property type="entry name" value="Cyt-b5"/>
    <property type="match status" value="1"/>
</dbReference>
<evidence type="ECO:0000313" key="14">
    <source>
        <dbReference type="Proteomes" id="UP000054266"/>
    </source>
</evidence>
<evidence type="ECO:0000256" key="3">
    <source>
        <dbReference type="ARBA" id="ARBA00022617"/>
    </source>
</evidence>
<evidence type="ECO:0000256" key="10">
    <source>
        <dbReference type="ARBA" id="ARBA00049342"/>
    </source>
</evidence>
<evidence type="ECO:0000256" key="7">
    <source>
        <dbReference type="ARBA" id="ARBA00023002"/>
    </source>
</evidence>
<dbReference type="Gene3D" id="3.10.120.10">
    <property type="entry name" value="Cytochrome b5-like heme/steroid binding domain"/>
    <property type="match status" value="1"/>
</dbReference>
<dbReference type="PRINTS" id="PR00371">
    <property type="entry name" value="FPNCR"/>
</dbReference>
<dbReference type="InterPro" id="IPR018506">
    <property type="entry name" value="Cyt_B5_heme-BS"/>
</dbReference>
<accession>A0A0D2G8V0</accession>
<gene>
    <name evidence="13" type="ORF">PV04_04292</name>
</gene>
<keyword evidence="3" id="KW-0349">Heme</keyword>
<dbReference type="HOGENOM" id="CLU_001693_0_0_1"/>
<dbReference type="InterPro" id="IPR001433">
    <property type="entry name" value="OxRdtase_FAD/NAD-bd"/>
</dbReference>
<dbReference type="Pfam" id="PF00667">
    <property type="entry name" value="FAD_binding_1"/>
    <property type="match status" value="1"/>
</dbReference>
<keyword evidence="5" id="KW-0479">Metal-binding</keyword>
<feature type="region of interest" description="Disordered" evidence="11">
    <location>
        <begin position="1467"/>
        <end position="1642"/>
    </location>
</feature>
<keyword evidence="6" id="KW-0274">FAD</keyword>
<evidence type="ECO:0000256" key="5">
    <source>
        <dbReference type="ARBA" id="ARBA00022723"/>
    </source>
</evidence>
<dbReference type="InterPro" id="IPR001199">
    <property type="entry name" value="Cyt_B5-like_heme/steroid-bd"/>
</dbReference>
<evidence type="ECO:0000259" key="12">
    <source>
        <dbReference type="PROSITE" id="PS50255"/>
    </source>
</evidence>
<dbReference type="InterPro" id="IPR000898">
    <property type="entry name" value="Indolamine_dOase"/>
</dbReference>
<organism evidence="13 14">
    <name type="scientific">Phialophora macrospora</name>
    <dbReference type="NCBI Taxonomy" id="1851006"/>
    <lineage>
        <taxon>Eukaryota</taxon>
        <taxon>Fungi</taxon>
        <taxon>Dikarya</taxon>
        <taxon>Ascomycota</taxon>
        <taxon>Pezizomycotina</taxon>
        <taxon>Eurotiomycetes</taxon>
        <taxon>Chaetothyriomycetidae</taxon>
        <taxon>Chaetothyriales</taxon>
        <taxon>Herpotrichiellaceae</taxon>
        <taxon>Phialophora</taxon>
    </lineage>
</organism>
<evidence type="ECO:0000256" key="11">
    <source>
        <dbReference type="SAM" id="MobiDB-lite"/>
    </source>
</evidence>
<dbReference type="InterPro" id="IPR003097">
    <property type="entry name" value="CysJ-like_FAD-binding"/>
</dbReference>
<dbReference type="InterPro" id="IPR023173">
    <property type="entry name" value="NADPH_Cyt_P450_Rdtase_alpha"/>
</dbReference>
<dbReference type="InterPro" id="IPR001709">
    <property type="entry name" value="Flavoprot_Pyr_Nucl_cyt_Rdtase"/>
</dbReference>
<dbReference type="Pfam" id="PF00175">
    <property type="entry name" value="NAD_binding_1"/>
    <property type="match status" value="1"/>
</dbReference>
<dbReference type="Gene3D" id="3.40.50.80">
    <property type="entry name" value="Nucleotide-binding domain of ferredoxin-NADP reductase (FNR) module"/>
    <property type="match status" value="1"/>
</dbReference>
<name>A0A0D2G8V0_9EURO</name>
<evidence type="ECO:0000313" key="13">
    <source>
        <dbReference type="EMBL" id="KIW68339.1"/>
    </source>
</evidence>
<dbReference type="PANTHER" id="PTHR19384:SF17">
    <property type="entry name" value="NADPH--CYTOCHROME P450 REDUCTASE"/>
    <property type="match status" value="1"/>
</dbReference>
<dbReference type="Gene3D" id="2.40.30.10">
    <property type="entry name" value="Translation factors"/>
    <property type="match status" value="1"/>
</dbReference>
<evidence type="ECO:0000256" key="4">
    <source>
        <dbReference type="ARBA" id="ARBA00022630"/>
    </source>
</evidence>
<sequence>MSERSCPVSGQKSGPGSVCPAGAQRVGPRGCAFAAYQMTTQAHFTPKGIPADGQSMEDLVSQERQTITEMLLPDAPPRSVTNGLANADHLNPPDLDVLASALGAPARQVLNRAQELGPRTGWRDGYLTSTHGFCPPDPSAAPAALAMSPGRIWSDLCERMPAVVARGKMRESILALPLIYGTEDVIPDQALWAAVVCLGILASVYRYEERNDGHEGISVTAPPGTFRNLSGEADDEEEETKGIPRNIAIPLRQICTRMGRVLPHLTQYDVSVYNYKLRDPTSINPYVARCENMDLRWPVFNDRGEAMFLLCMAETHGCFTQGVELITRCQERVMLRDKEGLLRELIKLKAIVDRFVHVFQKISVNPNSGENFANPVEWGQRYAKFSAPLSKRVPALSGLALPVFLLMDAFIGRRKYDSFLGREALHLRAWLPMNIRAFIAAIEYHYQVPAFVKESGDPRLMGVMEGILEAYLSERGWFGTHRYKVYGFLEVVAKTGRSETNGNAGSADDAGRPWEEVHKTLSESMRERLEPFRGKVILQPHELRGSFEECRFKARILSRSFVDADPSRSTAMVTFGLEDTGMTFQPGDRLAIMPLNSWTEVRKVTAALGLDNLLQAKVPVSQSPDWSRFAKHLKTLNGTGEDTWLTVRDILRRGHLAPLTKDLVMAFHMALRASSSTVVKVLGSEMWPVQGTVGDLLQLAVAEVSPAIWDRAFDLADLSWLPKLIPIEVPRTYSISNYSNELLPSTLDLTVARNEYQLAPVLQSAFTPNQRYGVSSGCLNPDPTHSEEMIDDEEYLIGISRPLNFQLPATITGPVAMFAGGSGIAPFRGFWQARAQTSVGRNILFLGVQSRERLSYEHELRDYVRNGQIELHTAFSRDKNGLVFDPTSRELVEKPMAPRYLDAAIVEQGRTVCDLVISKSQGGLGGHLYVCGSLAMYETIMSGIRQAIYQNWTSTKESADSLLARAFAERRFMLDIFMSPRPISYATPRIPLSKLALNTGHRKGSRMYIGVHGGVYDITDFLPIHPGGTLIAQASAGLDASKTFDDVAHTTNPEVMSLLSKYFIGHLATKPDFRSTELSSIYDLWYQYLRNCVEALTTLHFEVDYIQRDARTWFQGDLFNMGGVRKFYQFQSRLMQNGFSTLFGAKLQELHLKLTFALVNSGTPGTRVPDVIGTITRAQASPASAAAANEIAQIGSFVCNNQQAQFQENGILRYARAVTELDVQFLEEVREDVCLGMDAFEVIDSMSSATDKQRLVSLSTYLLSVLERVAERLDTFFSRLSRESIYRPELEKNPARTRWNLLRRKIRDGSFFILAQGTAFTGSNETTKPFRSTRYADQDILFAQVVSQAQQAVDVSQSRSEHSISSGGSADQGRPIRLADSHTARAVSSTKAPSSFEAHQSRHALQSISGFMNFNKQSIKRLSQLPSDLSFAHIMAAYGPTGNKKLPSVPPVMEATENPREAAATFHQHQRMNPQPPHPARDPLASAGPDPSMFRRRGNSSGENLQRLVRRPTNGSISSATGLPQNPAPSAQSHASFVGRPLPTPQSRSATPASITDAPLPLRLANRSRSRSGSRSRLEGSMNGLKHRNPTPMGAPMAMGMLMTEEGEGDSGLPGPAVPGVSTAQSHLIRRKTSTSSASSPQNRIIMAEPESLRGSPLGRSSPMHVTQSTAPGPLPLGPAQTASQIINERLLAQMQQQNEMLMQAQSMKGGSTSVGGDPGMGGGGGGLRALKLAPAPSLNSSALRTRQGVGVGHLNPMRGSELAEPGPVDNNLGVGLRAPLLPLNVR</sequence>
<dbReference type="GO" id="GO:0050660">
    <property type="term" value="F:flavin adenine dinucleotide binding"/>
    <property type="evidence" value="ECO:0007669"/>
    <property type="project" value="TreeGrafter"/>
</dbReference>
<dbReference type="GO" id="GO:0019441">
    <property type="term" value="P:L-tryptophan catabolic process to kynurenine"/>
    <property type="evidence" value="ECO:0007669"/>
    <property type="project" value="InterPro"/>
</dbReference>
<comment type="catalytic activity">
    <reaction evidence="10">
        <text>2 oxidized [cytochrome P450] + NADPH = 2 reduced [cytochrome P450] + NADP(+) + H(+)</text>
        <dbReference type="Rhea" id="RHEA:24040"/>
        <dbReference type="Rhea" id="RHEA-COMP:14627"/>
        <dbReference type="Rhea" id="RHEA-COMP:14628"/>
        <dbReference type="ChEBI" id="CHEBI:15378"/>
        <dbReference type="ChEBI" id="CHEBI:55376"/>
        <dbReference type="ChEBI" id="CHEBI:57783"/>
        <dbReference type="ChEBI" id="CHEBI:58349"/>
        <dbReference type="ChEBI" id="CHEBI:60344"/>
        <dbReference type="EC" id="1.6.2.4"/>
    </reaction>
</comment>
<comment type="cofactor">
    <cofactor evidence="1">
        <name>FAD</name>
        <dbReference type="ChEBI" id="CHEBI:57692"/>
    </cofactor>
</comment>
<feature type="compositionally biased region" description="Polar residues" evidence="11">
    <location>
        <begin position="1513"/>
        <end position="1535"/>
    </location>
</feature>
<keyword evidence="4" id="KW-0285">Flavoprotein</keyword>
<dbReference type="PROSITE" id="PS50255">
    <property type="entry name" value="CYTOCHROME_B5_2"/>
    <property type="match status" value="1"/>
</dbReference>
<dbReference type="GO" id="GO:0016702">
    <property type="term" value="F:oxidoreductase activity, acting on single donors with incorporation of molecular oxygen, incorporation of two atoms of oxygen"/>
    <property type="evidence" value="ECO:0007669"/>
    <property type="project" value="UniProtKB-ARBA"/>
</dbReference>
<feature type="domain" description="Cytochrome b5 heme-binding" evidence="12">
    <location>
        <begin position="1001"/>
        <end position="1068"/>
    </location>
</feature>
<dbReference type="STRING" id="5601.A0A0D2G8V0"/>
<dbReference type="GO" id="GO:0003958">
    <property type="term" value="F:NADPH-hemoprotein reductase activity"/>
    <property type="evidence" value="ECO:0007669"/>
    <property type="project" value="UniProtKB-EC"/>
</dbReference>
<reference evidence="13 14" key="1">
    <citation type="submission" date="2015-01" db="EMBL/GenBank/DDBJ databases">
        <title>The Genome Sequence of Capronia semiimmersa CBS27337.</title>
        <authorList>
            <consortium name="The Broad Institute Genomics Platform"/>
            <person name="Cuomo C."/>
            <person name="de Hoog S."/>
            <person name="Gorbushina A."/>
            <person name="Stielow B."/>
            <person name="Teixiera M."/>
            <person name="Abouelleil A."/>
            <person name="Chapman S.B."/>
            <person name="Priest M."/>
            <person name="Young S.K."/>
            <person name="Wortman J."/>
            <person name="Nusbaum C."/>
            <person name="Birren B."/>
        </authorList>
    </citation>
    <scope>NUCLEOTIDE SEQUENCE [LARGE SCALE GENOMIC DNA]</scope>
    <source>
        <strain evidence="13 14">CBS 27337</strain>
    </source>
</reference>
<dbReference type="InterPro" id="IPR037217">
    <property type="entry name" value="Trp/Indoleamine_2_3_dOase-like"/>
</dbReference>
<dbReference type="GO" id="GO:0005829">
    <property type="term" value="C:cytosol"/>
    <property type="evidence" value="ECO:0007669"/>
    <property type="project" value="TreeGrafter"/>
</dbReference>
<dbReference type="InterPro" id="IPR036400">
    <property type="entry name" value="Cyt_B5-like_heme/steroid_sf"/>
</dbReference>
<dbReference type="InterPro" id="IPR017938">
    <property type="entry name" value="Riboflavin_synthase-like_b-brl"/>
</dbReference>
<dbReference type="GO" id="GO:0046872">
    <property type="term" value="F:metal ion binding"/>
    <property type="evidence" value="ECO:0007669"/>
    <property type="project" value="UniProtKB-KW"/>
</dbReference>
<dbReference type="SUPFAM" id="SSF63380">
    <property type="entry name" value="Riboflavin synthase domain-like"/>
    <property type="match status" value="1"/>
</dbReference>
<dbReference type="InterPro" id="IPR039261">
    <property type="entry name" value="FNR_nucleotide-bd"/>
</dbReference>
<feature type="region of interest" description="Disordered" evidence="11">
    <location>
        <begin position="1"/>
        <end position="23"/>
    </location>
</feature>
<feature type="region of interest" description="Disordered" evidence="11">
    <location>
        <begin position="216"/>
        <end position="240"/>
    </location>
</feature>
<dbReference type="SMART" id="SM01117">
    <property type="entry name" value="Cyt-b5"/>
    <property type="match status" value="1"/>
</dbReference>
<dbReference type="SUPFAM" id="SSF55856">
    <property type="entry name" value="Cytochrome b5-like heme/steroid binding domain"/>
    <property type="match status" value="1"/>
</dbReference>
<dbReference type="Gene3D" id="1.20.990.10">
    <property type="entry name" value="NADPH-cytochrome p450 Reductase, Chain A, domain 3"/>
    <property type="match status" value="1"/>
</dbReference>
<feature type="region of interest" description="Disordered" evidence="11">
    <location>
        <begin position="1354"/>
        <end position="1401"/>
    </location>
</feature>
<feature type="compositionally biased region" description="Low complexity" evidence="11">
    <location>
        <begin position="1354"/>
        <end position="1369"/>
    </location>
</feature>
<dbReference type="SUPFAM" id="SSF140959">
    <property type="entry name" value="Indolic compounds 2,3-dioxygenase-like"/>
    <property type="match status" value="1"/>
</dbReference>